<evidence type="ECO:0000256" key="3">
    <source>
        <dbReference type="ARBA" id="ARBA00022679"/>
    </source>
</evidence>
<dbReference type="InterPro" id="IPR005599">
    <property type="entry name" value="GPI_mannosylTrfase"/>
</dbReference>
<dbReference type="AlphaFoldDB" id="A0A7E4WCU2"/>
<evidence type="ECO:0000313" key="10">
    <source>
        <dbReference type="Proteomes" id="UP000492821"/>
    </source>
</evidence>
<proteinExistence type="inferred from homology"/>
<dbReference type="GO" id="GO:0000026">
    <property type="term" value="F:alpha-1,2-mannosyltransferase activity"/>
    <property type="evidence" value="ECO:0007669"/>
    <property type="project" value="TreeGrafter"/>
</dbReference>
<reference evidence="10" key="1">
    <citation type="journal article" date="2013" name="Genetics">
        <title>The draft genome and transcriptome of Panagrellus redivivus are shaped by the harsh demands of a free-living lifestyle.</title>
        <authorList>
            <person name="Srinivasan J."/>
            <person name="Dillman A.R."/>
            <person name="Macchietto M.G."/>
            <person name="Heikkinen L."/>
            <person name="Lakso M."/>
            <person name="Fracchia K.M."/>
            <person name="Antoshechkin I."/>
            <person name="Mortazavi A."/>
            <person name="Wong G."/>
            <person name="Sternberg P.W."/>
        </authorList>
    </citation>
    <scope>NUCLEOTIDE SEQUENCE [LARGE SCALE GENOMIC DNA]</scope>
    <source>
        <strain evidence="10">MT8872</strain>
    </source>
</reference>
<feature type="transmembrane region" description="Helical" evidence="8">
    <location>
        <begin position="176"/>
        <end position="202"/>
    </location>
</feature>
<keyword evidence="7 8" id="KW-0472">Membrane</keyword>
<reference evidence="11" key="2">
    <citation type="submission" date="2020-10" db="UniProtKB">
        <authorList>
            <consortium name="WormBaseParasite"/>
        </authorList>
    </citation>
    <scope>IDENTIFICATION</scope>
</reference>
<dbReference type="PANTHER" id="PTHR22760:SF4">
    <property type="entry name" value="GPI MANNOSYLTRANSFERASE 3"/>
    <property type="match status" value="1"/>
</dbReference>
<accession>A0A7E4WCU2</accession>
<evidence type="ECO:0000256" key="5">
    <source>
        <dbReference type="ARBA" id="ARBA00022824"/>
    </source>
</evidence>
<evidence type="ECO:0000256" key="1">
    <source>
        <dbReference type="ARBA" id="ARBA00004477"/>
    </source>
</evidence>
<dbReference type="EC" id="2.4.1.-" evidence="8"/>
<keyword evidence="3" id="KW-0808">Transferase</keyword>
<sequence length="518" mass="59734">MHEMKQFFLCLTFRLMCFVFTDTWFVPDEYFQCTEVAYSMAFRRGHLTWEWIHNPPLRSYLHPLSIAWIYEMYRFLGIDTPMAVRCLPHLLHSFLFSLGDVAFIKMVNRIFFANPRGNANTLILYFTNWFIIYCSSRTLSNCVETALTLIALNWYPLYDDEASPMSPHARRRRKSFVPYMLFGTVAILIRPTAVLIFGPLGLWHLARSNERCRVMFFAILVCGGTVMSSILIDSDLKRPLKFPLLEFAKFNFFTGGSAHFGVHPWYWYFTDGLLITMTGAYFLALGGFIIQCNRPAPRSPPKILFVVALIYLAVHIWLPHKEHRFILPIIPLMLPFAGLLLQQVSIKRANITRGLLCIIVTVNLIVAGFVCRVHQRGVNAVTSSLIADITKDAVGPVHIVQLLPCYSMHQYAAFHKLNVRHHMLDCTPNLKRLPNYIDQSDMFHFNPVAYVKQHPKLLRPGKYAYVVIYKKTYKKLEKILAENGYEHFASFGHTPTPISANQDTVIVVLKRVVKKKVN</sequence>
<feature type="transmembrane region" description="Helical" evidence="8">
    <location>
        <begin position="325"/>
        <end position="341"/>
    </location>
</feature>
<evidence type="ECO:0000256" key="4">
    <source>
        <dbReference type="ARBA" id="ARBA00022692"/>
    </source>
</evidence>
<name>A0A7E4WCU2_PANRE</name>
<evidence type="ECO:0000256" key="8">
    <source>
        <dbReference type="RuleBase" id="RU363075"/>
    </source>
</evidence>
<evidence type="ECO:0000313" key="11">
    <source>
        <dbReference type="WBParaSite" id="Pan_g9809.t1"/>
    </source>
</evidence>
<keyword evidence="9" id="KW-0732">Signal</keyword>
<dbReference type="Proteomes" id="UP000492821">
    <property type="component" value="Unassembled WGS sequence"/>
</dbReference>
<feature type="signal peptide" evidence="9">
    <location>
        <begin position="1"/>
        <end position="23"/>
    </location>
</feature>
<feature type="transmembrane region" description="Helical" evidence="8">
    <location>
        <begin position="265"/>
        <end position="290"/>
    </location>
</feature>
<organism evidence="10 11">
    <name type="scientific">Panagrellus redivivus</name>
    <name type="common">Microworm</name>
    <dbReference type="NCBI Taxonomy" id="6233"/>
    <lineage>
        <taxon>Eukaryota</taxon>
        <taxon>Metazoa</taxon>
        <taxon>Ecdysozoa</taxon>
        <taxon>Nematoda</taxon>
        <taxon>Chromadorea</taxon>
        <taxon>Rhabditida</taxon>
        <taxon>Tylenchina</taxon>
        <taxon>Panagrolaimomorpha</taxon>
        <taxon>Panagrolaimoidea</taxon>
        <taxon>Panagrolaimidae</taxon>
        <taxon>Panagrellus</taxon>
    </lineage>
</organism>
<comment type="subcellular location">
    <subcellularLocation>
        <location evidence="1 8">Endoplasmic reticulum membrane</location>
        <topology evidence="1 8">Multi-pass membrane protein</topology>
    </subcellularLocation>
</comment>
<dbReference type="Pfam" id="PF03901">
    <property type="entry name" value="Glyco_transf_22"/>
    <property type="match status" value="1"/>
</dbReference>
<dbReference type="WBParaSite" id="Pan_g9809.t1">
    <property type="protein sequence ID" value="Pan_g9809.t1"/>
    <property type="gene ID" value="Pan_g9809"/>
</dbReference>
<keyword evidence="4 8" id="KW-0812">Transmembrane</keyword>
<dbReference type="PANTHER" id="PTHR22760">
    <property type="entry name" value="GLYCOSYLTRANSFERASE"/>
    <property type="match status" value="1"/>
</dbReference>
<feature type="transmembrane region" description="Helical" evidence="8">
    <location>
        <begin position="214"/>
        <end position="232"/>
    </location>
</feature>
<keyword evidence="10" id="KW-1185">Reference proteome</keyword>
<keyword evidence="2 8" id="KW-0328">Glycosyltransferase</keyword>
<comment type="similarity">
    <text evidence="8">Belongs to the glycosyltransferase 22 family.</text>
</comment>
<evidence type="ECO:0000256" key="7">
    <source>
        <dbReference type="ARBA" id="ARBA00023136"/>
    </source>
</evidence>
<keyword evidence="5 8" id="KW-0256">Endoplasmic reticulum</keyword>
<evidence type="ECO:0000256" key="6">
    <source>
        <dbReference type="ARBA" id="ARBA00022989"/>
    </source>
</evidence>
<keyword evidence="6 8" id="KW-1133">Transmembrane helix</keyword>
<feature type="transmembrane region" description="Helical" evidence="8">
    <location>
        <begin position="353"/>
        <end position="370"/>
    </location>
</feature>
<protein>
    <recommendedName>
        <fullName evidence="8">Mannosyltransferase</fullName>
        <ecNumber evidence="8">2.4.1.-</ecNumber>
    </recommendedName>
</protein>
<feature type="chain" id="PRO_5028938710" description="Mannosyltransferase" evidence="9">
    <location>
        <begin position="24"/>
        <end position="518"/>
    </location>
</feature>
<evidence type="ECO:0000256" key="2">
    <source>
        <dbReference type="ARBA" id="ARBA00022676"/>
    </source>
</evidence>
<feature type="transmembrane region" description="Helical" evidence="8">
    <location>
        <begin position="302"/>
        <end position="319"/>
    </location>
</feature>
<dbReference type="GO" id="GO:0006506">
    <property type="term" value="P:GPI anchor biosynthetic process"/>
    <property type="evidence" value="ECO:0007669"/>
    <property type="project" value="TreeGrafter"/>
</dbReference>
<evidence type="ECO:0000256" key="9">
    <source>
        <dbReference type="SAM" id="SignalP"/>
    </source>
</evidence>
<dbReference type="GO" id="GO:0005789">
    <property type="term" value="C:endoplasmic reticulum membrane"/>
    <property type="evidence" value="ECO:0007669"/>
    <property type="project" value="UniProtKB-SubCell"/>
</dbReference>